<dbReference type="PROSITE" id="PS51011">
    <property type="entry name" value="ARID"/>
    <property type="match status" value="1"/>
</dbReference>
<comment type="subcellular location">
    <subcellularLocation>
        <location evidence="1">Nucleus</location>
    </subcellularLocation>
</comment>
<dbReference type="GO" id="GO:0071565">
    <property type="term" value="C:nBAF complex"/>
    <property type="evidence" value="ECO:0007669"/>
    <property type="project" value="TreeGrafter"/>
</dbReference>
<feature type="compositionally biased region" description="Gly residues" evidence="4">
    <location>
        <begin position="637"/>
        <end position="646"/>
    </location>
</feature>
<dbReference type="PROSITE" id="PS01335">
    <property type="entry name" value="METHYLGLYOXAL_SYNTH"/>
    <property type="match status" value="1"/>
</dbReference>
<dbReference type="GO" id="GO:0003677">
    <property type="term" value="F:DNA binding"/>
    <property type="evidence" value="ECO:0007669"/>
    <property type="project" value="InterPro"/>
</dbReference>
<feature type="compositionally biased region" description="Low complexity" evidence="4">
    <location>
        <begin position="131"/>
        <end position="142"/>
    </location>
</feature>
<feature type="compositionally biased region" description="Low complexity" evidence="4">
    <location>
        <begin position="153"/>
        <end position="177"/>
    </location>
</feature>
<evidence type="ECO:0000313" key="7">
    <source>
        <dbReference type="Proteomes" id="UP000192578"/>
    </source>
</evidence>
<evidence type="ECO:0000256" key="2">
    <source>
        <dbReference type="ARBA" id="ARBA00022553"/>
    </source>
</evidence>
<dbReference type="GO" id="GO:0031491">
    <property type="term" value="F:nucleosome binding"/>
    <property type="evidence" value="ECO:0007669"/>
    <property type="project" value="TreeGrafter"/>
</dbReference>
<dbReference type="SMART" id="SM01014">
    <property type="entry name" value="ARID"/>
    <property type="match status" value="1"/>
</dbReference>
<feature type="domain" description="ARID" evidence="5">
    <location>
        <begin position="518"/>
        <end position="610"/>
    </location>
</feature>
<feature type="compositionally biased region" description="Gly residues" evidence="4">
    <location>
        <begin position="670"/>
        <end position="680"/>
    </location>
</feature>
<dbReference type="InterPro" id="IPR001606">
    <property type="entry name" value="ARID_dom"/>
</dbReference>
<feature type="compositionally biased region" description="Low complexity" evidence="4">
    <location>
        <begin position="75"/>
        <end position="92"/>
    </location>
</feature>
<feature type="compositionally biased region" description="Gly residues" evidence="4">
    <location>
        <begin position="811"/>
        <end position="821"/>
    </location>
</feature>
<dbReference type="Proteomes" id="UP000192578">
    <property type="component" value="Unassembled WGS sequence"/>
</dbReference>
<accession>A0A1W0WL44</accession>
<keyword evidence="3" id="KW-0539">Nucleus</keyword>
<dbReference type="SMART" id="SM00501">
    <property type="entry name" value="BRIGHT"/>
    <property type="match status" value="1"/>
</dbReference>
<dbReference type="GO" id="GO:0016514">
    <property type="term" value="C:SWI/SNF complex"/>
    <property type="evidence" value="ECO:0007669"/>
    <property type="project" value="InterPro"/>
</dbReference>
<dbReference type="PANTHER" id="PTHR12656">
    <property type="entry name" value="BRG-1 ASSOCIATED FACTOR 250 BAF250"/>
    <property type="match status" value="1"/>
</dbReference>
<dbReference type="OrthoDB" id="8709537at2759"/>
<dbReference type="Pfam" id="PF12031">
    <property type="entry name" value="BAF250_C"/>
    <property type="match status" value="1"/>
</dbReference>
<proteinExistence type="predicted"/>
<dbReference type="GO" id="GO:0006338">
    <property type="term" value="P:chromatin remodeling"/>
    <property type="evidence" value="ECO:0007669"/>
    <property type="project" value="InterPro"/>
</dbReference>
<feature type="compositionally biased region" description="Low complexity" evidence="4">
    <location>
        <begin position="21"/>
        <end position="66"/>
    </location>
</feature>
<feature type="compositionally biased region" description="Low complexity" evidence="4">
    <location>
        <begin position="356"/>
        <end position="379"/>
    </location>
</feature>
<keyword evidence="7" id="KW-1185">Reference proteome</keyword>
<feature type="compositionally biased region" description="Polar residues" evidence="4">
    <location>
        <begin position="654"/>
        <end position="666"/>
    </location>
</feature>
<organism evidence="6 7">
    <name type="scientific">Hypsibius exemplaris</name>
    <name type="common">Freshwater tardigrade</name>
    <dbReference type="NCBI Taxonomy" id="2072580"/>
    <lineage>
        <taxon>Eukaryota</taxon>
        <taxon>Metazoa</taxon>
        <taxon>Ecdysozoa</taxon>
        <taxon>Tardigrada</taxon>
        <taxon>Eutardigrada</taxon>
        <taxon>Parachela</taxon>
        <taxon>Hypsibioidea</taxon>
        <taxon>Hypsibiidae</taxon>
        <taxon>Hypsibius</taxon>
    </lineage>
</organism>
<feature type="compositionally biased region" description="Pro residues" evidence="4">
    <location>
        <begin position="331"/>
        <end position="344"/>
    </location>
</feature>
<evidence type="ECO:0000259" key="5">
    <source>
        <dbReference type="PROSITE" id="PS51011"/>
    </source>
</evidence>
<feature type="region of interest" description="Disordered" evidence="4">
    <location>
        <begin position="623"/>
        <end position="891"/>
    </location>
</feature>
<feature type="compositionally biased region" description="Low complexity" evidence="4">
    <location>
        <begin position="206"/>
        <end position="234"/>
    </location>
</feature>
<dbReference type="InterPro" id="IPR033388">
    <property type="entry name" value="BAF250_C"/>
</dbReference>
<evidence type="ECO:0000256" key="1">
    <source>
        <dbReference type="ARBA" id="ARBA00004123"/>
    </source>
</evidence>
<comment type="caution">
    <text evidence="6">The sequence shown here is derived from an EMBL/GenBank/DDBJ whole genome shotgun (WGS) entry which is preliminary data.</text>
</comment>
<dbReference type="GO" id="GO:0019242">
    <property type="term" value="P:methylglyoxal biosynthetic process"/>
    <property type="evidence" value="ECO:0007669"/>
    <property type="project" value="InterPro"/>
</dbReference>
<protein>
    <submittedName>
        <fullName evidence="6">Trithorax group protein osa</fullName>
    </submittedName>
</protein>
<dbReference type="GO" id="GO:0035060">
    <property type="term" value="C:brahma complex"/>
    <property type="evidence" value="ECO:0007669"/>
    <property type="project" value="InterPro"/>
</dbReference>
<reference evidence="7" key="1">
    <citation type="submission" date="2017-01" db="EMBL/GenBank/DDBJ databases">
        <title>Comparative genomics of anhydrobiosis in the tardigrade Hypsibius dujardini.</title>
        <authorList>
            <person name="Yoshida Y."/>
            <person name="Koutsovoulos G."/>
            <person name="Laetsch D."/>
            <person name="Stevens L."/>
            <person name="Kumar S."/>
            <person name="Horikawa D."/>
            <person name="Ishino K."/>
            <person name="Komine S."/>
            <person name="Tomita M."/>
            <person name="Blaxter M."/>
            <person name="Arakawa K."/>
        </authorList>
    </citation>
    <scope>NUCLEOTIDE SEQUENCE [LARGE SCALE GENOMIC DNA]</scope>
    <source>
        <strain evidence="7">Z151</strain>
    </source>
</reference>
<name>A0A1W0WL44_HYPEX</name>
<evidence type="ECO:0000256" key="3">
    <source>
        <dbReference type="ARBA" id="ARBA00023242"/>
    </source>
</evidence>
<dbReference type="Gene3D" id="1.10.150.60">
    <property type="entry name" value="ARID DNA-binding domain"/>
    <property type="match status" value="1"/>
</dbReference>
<feature type="region of interest" description="Disordered" evidence="4">
    <location>
        <begin position="1078"/>
        <end position="1117"/>
    </location>
</feature>
<feature type="region of interest" description="Disordered" evidence="4">
    <location>
        <begin position="1"/>
        <end position="503"/>
    </location>
</feature>
<dbReference type="GO" id="GO:0008929">
    <property type="term" value="F:methylglyoxal synthase activity"/>
    <property type="evidence" value="ECO:0007669"/>
    <property type="project" value="InterPro"/>
</dbReference>
<feature type="compositionally biased region" description="Low complexity" evidence="4">
    <location>
        <begin position="304"/>
        <end position="330"/>
    </location>
</feature>
<dbReference type="GO" id="GO:0005654">
    <property type="term" value="C:nucleoplasm"/>
    <property type="evidence" value="ECO:0007669"/>
    <property type="project" value="TreeGrafter"/>
</dbReference>
<dbReference type="EMBL" id="MTYJ01000080">
    <property type="protein sequence ID" value="OQV15941.1"/>
    <property type="molecule type" value="Genomic_DNA"/>
</dbReference>
<evidence type="ECO:0000256" key="4">
    <source>
        <dbReference type="SAM" id="MobiDB-lite"/>
    </source>
</evidence>
<gene>
    <name evidence="6" type="ORF">BV898_09863</name>
</gene>
<dbReference type="GO" id="GO:0045893">
    <property type="term" value="P:positive regulation of DNA-templated transcription"/>
    <property type="evidence" value="ECO:0007669"/>
    <property type="project" value="TreeGrafter"/>
</dbReference>
<dbReference type="SUPFAM" id="SSF46774">
    <property type="entry name" value="ARID-like"/>
    <property type="match status" value="1"/>
</dbReference>
<dbReference type="PANTHER" id="PTHR12656:SF5">
    <property type="entry name" value="TRITHORAX GROUP PROTEIN OSA"/>
    <property type="match status" value="1"/>
</dbReference>
<dbReference type="InterPro" id="IPR018148">
    <property type="entry name" value="Methylglyoxal_synth_AS"/>
</dbReference>
<feature type="compositionally biased region" description="Low complexity" evidence="4">
    <location>
        <begin position="418"/>
        <end position="430"/>
    </location>
</feature>
<keyword evidence="2" id="KW-0597">Phosphoprotein</keyword>
<dbReference type="InterPro" id="IPR021906">
    <property type="entry name" value="BAF250/Osa"/>
</dbReference>
<dbReference type="Pfam" id="PF01388">
    <property type="entry name" value="ARID"/>
    <property type="match status" value="1"/>
</dbReference>
<evidence type="ECO:0000313" key="6">
    <source>
        <dbReference type="EMBL" id="OQV15941.1"/>
    </source>
</evidence>
<sequence>MDSDPYMNQRHAGGSLGQGGLQHQQQQQSTLNSLLSAPSSFAPSMNQMYPSHPMQQQHQQQQQQGFDGQGGGYPGMQYGQPMQGMHGGMQQPHRGSFGQMGGPPIGRMAPGGVPPMMQSSDKGQSDWMAYQQQQQLQPQQQPMHHHQGGPYSQMMHHPQQQQQQPPGGMMGGQQQFPGGPPPPDMNQMEEDTPPPKSKSKKKKRNPSPAAGSPTPPSARSSAHQIQQQVLQQQMVPPPPIMEPDPPKKPSKKKKKKTEPPAPAPDYSWKSFLQIPGPGPSSAAGMDRPGQGMEPPDRGFPPPSFFQQQQQQQQQQQMQYQPQHQQQHQQRPPFPHGPSQFPPQPQHGGQPGWGDRGPMPSWMQQPPPMQQSGPSSHNMGMPGGMGGGMPPALGQGVPPGGPSQMEIGQPHSIMTEPVSHTPSPSHSSSSSQNVYNQSREFPFSADVPPTPPAKPKKAPTKSHKAGAAAAERAARELREETGEDLPWAPATPVPVASSHSGSGKSATEKLSLLYEMGNEPDRRITVDGIIKCSEENGVPILNIPVIAKVSLDLYKFYHIVRSRGGYIEVHRTKGWKDIAATMGIISPNPNTAYTLKKQYIKFVLPYEARYDRGGQTPEQIIETADAIPSKSPSRPRPSGGGGGGGGGDSKKRSRTSVSAVEQLSNSADGPDGMGGPYQPGGGGPPPNPNFVGRGGMQQFPDGQQYPPPQSYPPQSAPSPGYVNTIPPEMGGQQGAPYWPGGPGQMGGPAGPPAIPFDGRGLQGEVFPSDAGRGDDSMQQRGGPPMHAGGRPQPPINAYGLHSGMDRQPSGMTGDGGQGGLNGQTGFMTAPPPTQMSQQPFPDRHSAIPVPQHMHGQTQIPGGPPMSNGPPRMHPGKDGRMMSGPMGGDPQQHHRQHRASAMQMQMMQQNVPPPVETFNFPPGCVESTEIVLRNRPRMTARDAATGATPPVDVWKLHMRMRSGLMAESGWAFEMLNIYTCDRDDQLCGQFSLANLPAGFLETVIDWFQVAMHRLTDSKKELVPAVPSAVTPDDGDAPASEIVDDWDTAYAENVHLRTNLDYPPWGACEGRERLQEVVPASIDPDNNGQAPAPVVELDGQGNPLLPKQQSAAEPPPPPKSAMPFFLNLTSETEGDIGRKCVAISTSLRNLSAIHGNEVVMAKNQRLLSLIGRFITFSHFHLTEEVFGPKAAAVVEDVAAPNADADMSSASLFSVSFTESDIVSSATDTLVGDLSDVEETNTAPAAAPIPWWQDVMEHVRENLLVALANMSGYMDLAECHETVCRPILEGLIHWTTCPSSMAQDVLPTAVSQHPSGELSAKCLALEAISKLSVTDANIDLLIAAPSSAQLAHFIHELIQLLPSSSPWTATAHLLREFAMVVLCSLVTCEERVCHIVAEHPFGLEYLTMLLEEFDRMAQHGLKFDGHEGPMPTPNSAFSAMMLRKTIEILLTMAELPAVRNILAKYQLRFWNLIVAYHFPDGMALTGLTKILYLLSAAEGTTSA</sequence>
<dbReference type="GO" id="GO:0006357">
    <property type="term" value="P:regulation of transcription by RNA polymerase II"/>
    <property type="evidence" value="ECO:0007669"/>
    <property type="project" value="TreeGrafter"/>
</dbReference>
<feature type="compositionally biased region" description="Pro residues" evidence="4">
    <location>
        <begin position="704"/>
        <end position="715"/>
    </location>
</feature>
<dbReference type="InterPro" id="IPR036431">
    <property type="entry name" value="ARID_dom_sf"/>
</dbReference>
<feature type="compositionally biased region" description="Basic residues" evidence="4">
    <location>
        <begin position="453"/>
        <end position="463"/>
    </location>
</feature>